<evidence type="ECO:0000313" key="11">
    <source>
        <dbReference type="Proteomes" id="UP000007875"/>
    </source>
</evidence>
<keyword evidence="5 8" id="KW-1133">Transmembrane helix</keyword>
<accession>H2YUH4</accession>
<feature type="transmembrane region" description="Helical" evidence="8">
    <location>
        <begin position="273"/>
        <end position="292"/>
    </location>
</feature>
<evidence type="ECO:0000256" key="8">
    <source>
        <dbReference type="RuleBase" id="RU362002"/>
    </source>
</evidence>
<dbReference type="PANTHER" id="PTHR11730:SF6">
    <property type="entry name" value="AMMONIUM TRANSPORTER"/>
    <property type="match status" value="1"/>
</dbReference>
<keyword evidence="6 8" id="KW-0472">Membrane</keyword>
<feature type="transmembrane region" description="Helical" evidence="8">
    <location>
        <begin position="238"/>
        <end position="261"/>
    </location>
</feature>
<feature type="transmembrane region" description="Helical" evidence="8">
    <location>
        <begin position="205"/>
        <end position="226"/>
    </location>
</feature>
<keyword evidence="3 8" id="KW-0813">Transport</keyword>
<dbReference type="InterPro" id="IPR018047">
    <property type="entry name" value="Ammonium_transpt_CS"/>
</dbReference>
<feature type="transmembrane region" description="Helical" evidence="8">
    <location>
        <begin position="26"/>
        <end position="44"/>
    </location>
</feature>
<dbReference type="GO" id="GO:0005886">
    <property type="term" value="C:plasma membrane"/>
    <property type="evidence" value="ECO:0007669"/>
    <property type="project" value="UniProtKB-SubCell"/>
</dbReference>
<dbReference type="Ensembl" id="ENSCSAVT00000009098.1">
    <property type="protein sequence ID" value="ENSCSAVP00000008984.1"/>
    <property type="gene ID" value="ENSCSAVG00000005318.1"/>
</dbReference>
<dbReference type="AlphaFoldDB" id="H2YUH4"/>
<feature type="transmembrane region" description="Helical" evidence="8">
    <location>
        <begin position="298"/>
        <end position="319"/>
    </location>
</feature>
<evidence type="ECO:0000256" key="6">
    <source>
        <dbReference type="ARBA" id="ARBA00023136"/>
    </source>
</evidence>
<evidence type="ECO:0000256" key="7">
    <source>
        <dbReference type="ARBA" id="ARBA00023177"/>
    </source>
</evidence>
<dbReference type="PROSITE" id="PS01219">
    <property type="entry name" value="AMMONIUM_TRANSP"/>
    <property type="match status" value="1"/>
</dbReference>
<evidence type="ECO:0000256" key="5">
    <source>
        <dbReference type="ARBA" id="ARBA00022989"/>
    </source>
</evidence>
<evidence type="ECO:0000256" key="3">
    <source>
        <dbReference type="ARBA" id="ARBA00022448"/>
    </source>
</evidence>
<dbReference type="InterPro" id="IPR024041">
    <property type="entry name" value="NH4_transpt_AmtB-like_dom"/>
</dbReference>
<feature type="transmembrane region" description="Helical" evidence="8">
    <location>
        <begin position="331"/>
        <end position="350"/>
    </location>
</feature>
<dbReference type="SUPFAM" id="SSF111352">
    <property type="entry name" value="Ammonium transporter"/>
    <property type="match status" value="1"/>
</dbReference>
<evidence type="ECO:0000256" key="2">
    <source>
        <dbReference type="ARBA" id="ARBA00005887"/>
    </source>
</evidence>
<keyword evidence="11" id="KW-1185">Reference proteome</keyword>
<dbReference type="GeneTree" id="ENSGT00530000064546"/>
<dbReference type="Proteomes" id="UP000007875">
    <property type="component" value="Unassembled WGS sequence"/>
</dbReference>
<reference evidence="10" key="2">
    <citation type="submission" date="2025-08" db="UniProtKB">
        <authorList>
            <consortium name="Ensembl"/>
        </authorList>
    </citation>
    <scope>IDENTIFICATION</scope>
</reference>
<comment type="subcellular location">
    <subcellularLocation>
        <location evidence="8">Cell membrane</location>
        <topology evidence="8">Multi-pass membrane protein</topology>
    </subcellularLocation>
    <subcellularLocation>
        <location evidence="1">Membrane</location>
        <topology evidence="1">Multi-pass membrane protein</topology>
    </subcellularLocation>
</comment>
<evidence type="ECO:0000256" key="1">
    <source>
        <dbReference type="ARBA" id="ARBA00004141"/>
    </source>
</evidence>
<reference evidence="11" key="1">
    <citation type="submission" date="2003-08" db="EMBL/GenBank/DDBJ databases">
        <authorList>
            <person name="Birren B."/>
            <person name="Nusbaum C."/>
            <person name="Abebe A."/>
            <person name="Abouelleil A."/>
            <person name="Adekoya E."/>
            <person name="Ait-zahra M."/>
            <person name="Allen N."/>
            <person name="Allen T."/>
            <person name="An P."/>
            <person name="Anderson M."/>
            <person name="Anderson S."/>
            <person name="Arachchi H."/>
            <person name="Armbruster J."/>
            <person name="Bachantsang P."/>
            <person name="Baldwin J."/>
            <person name="Barry A."/>
            <person name="Bayul T."/>
            <person name="Blitshsteyn B."/>
            <person name="Bloom T."/>
            <person name="Blye J."/>
            <person name="Boguslavskiy L."/>
            <person name="Borowsky M."/>
            <person name="Boukhgalter B."/>
            <person name="Brunache A."/>
            <person name="Butler J."/>
            <person name="Calixte N."/>
            <person name="Calvo S."/>
            <person name="Camarata J."/>
            <person name="Campo K."/>
            <person name="Chang J."/>
            <person name="Cheshatsang Y."/>
            <person name="Citroen M."/>
            <person name="Collymore A."/>
            <person name="Considine T."/>
            <person name="Cook A."/>
            <person name="Cooke P."/>
            <person name="Corum B."/>
            <person name="Cuomo C."/>
            <person name="David R."/>
            <person name="Dawoe T."/>
            <person name="Degray S."/>
            <person name="Dodge S."/>
            <person name="Dooley K."/>
            <person name="Dorje P."/>
            <person name="Dorjee K."/>
            <person name="Dorris L."/>
            <person name="Duffey N."/>
            <person name="Dupes A."/>
            <person name="Elkins T."/>
            <person name="Engels R."/>
            <person name="Erickson J."/>
            <person name="Farina A."/>
            <person name="Faro S."/>
            <person name="Ferreira P."/>
            <person name="Fischer H."/>
            <person name="Fitzgerald M."/>
            <person name="Foley K."/>
            <person name="Gage D."/>
            <person name="Galagan J."/>
            <person name="Gearin G."/>
            <person name="Gnerre S."/>
            <person name="Gnirke A."/>
            <person name="Goyette A."/>
            <person name="Graham J."/>
            <person name="Grandbois E."/>
            <person name="Gyaltsen K."/>
            <person name="Hafez N."/>
            <person name="Hagopian D."/>
            <person name="Hagos B."/>
            <person name="Hall J."/>
            <person name="Hatcher B."/>
            <person name="Heller A."/>
            <person name="Higgins H."/>
            <person name="Honan T."/>
            <person name="Horn A."/>
            <person name="Houde N."/>
            <person name="Hughes L."/>
            <person name="Hulme W."/>
            <person name="Husby E."/>
            <person name="Iliev I."/>
            <person name="Jaffe D."/>
            <person name="Jones C."/>
            <person name="Kamal M."/>
            <person name="Kamat A."/>
            <person name="Kamvysselis M."/>
            <person name="Karlsson E."/>
            <person name="Kells C."/>
            <person name="Kieu A."/>
            <person name="Kisner P."/>
            <person name="Kodira C."/>
            <person name="Kulbokas E."/>
            <person name="Labutti K."/>
            <person name="Lama D."/>
            <person name="Landers T."/>
            <person name="Leger J."/>
            <person name="Levine S."/>
            <person name="Lewis D."/>
            <person name="Lewis T."/>
            <person name="Lindblad-toh K."/>
            <person name="Liu X."/>
            <person name="Lokyitsang T."/>
            <person name="Lokyitsang Y."/>
            <person name="Lucien O."/>
            <person name="Lui A."/>
            <person name="Ma L.J."/>
            <person name="Mabbitt R."/>
            <person name="Macdonald J."/>
            <person name="Maclean C."/>
            <person name="Major J."/>
            <person name="Manning J."/>
            <person name="Marabella R."/>
            <person name="Maru K."/>
            <person name="Matthews C."/>
            <person name="Mauceli E."/>
            <person name="Mccarthy M."/>
            <person name="Mcdonough S."/>
            <person name="Mcghee T."/>
            <person name="Meldrim J."/>
            <person name="Meneus L."/>
            <person name="Mesirov J."/>
            <person name="Mihalev A."/>
            <person name="Mihova T."/>
            <person name="Mikkelsen T."/>
            <person name="Mlenga V."/>
            <person name="Moru K."/>
            <person name="Mozes J."/>
            <person name="Mulrain L."/>
            <person name="Munson G."/>
            <person name="Naylor J."/>
            <person name="Newes C."/>
            <person name="Nguyen C."/>
            <person name="Nguyen N."/>
            <person name="Nguyen T."/>
            <person name="Nicol R."/>
            <person name="Nielsen C."/>
            <person name="Nizzari M."/>
            <person name="Norbu C."/>
            <person name="Norbu N."/>
            <person name="O'donnell P."/>
            <person name="Okoawo O."/>
            <person name="O'leary S."/>
            <person name="Omotosho B."/>
            <person name="O'neill K."/>
            <person name="Osman S."/>
            <person name="Parker S."/>
            <person name="Perrin D."/>
            <person name="Phunkhang P."/>
            <person name="Piqani B."/>
            <person name="Purcell S."/>
            <person name="Rachupka T."/>
            <person name="Ramasamy U."/>
            <person name="Rameau R."/>
            <person name="Ray V."/>
            <person name="Raymond C."/>
            <person name="Retta R."/>
            <person name="Richardson S."/>
            <person name="Rise C."/>
            <person name="Rodriguez J."/>
            <person name="Rogers J."/>
            <person name="Rogov P."/>
            <person name="Rutman M."/>
            <person name="Schupbach R."/>
            <person name="Seaman C."/>
            <person name="Settipalli S."/>
            <person name="Sharpe T."/>
            <person name="Sheridan J."/>
            <person name="Sherpa N."/>
            <person name="Shi J."/>
            <person name="Smirnov S."/>
            <person name="Smith C."/>
            <person name="Sougnez C."/>
            <person name="Spencer B."/>
            <person name="Stalker J."/>
            <person name="Stange-thomann N."/>
            <person name="Stavropoulos S."/>
            <person name="Stetson K."/>
            <person name="Stone C."/>
            <person name="Stone S."/>
            <person name="Stubbs M."/>
            <person name="Talamas J."/>
            <person name="Tchuinga P."/>
            <person name="Tenzing P."/>
            <person name="Tesfaye S."/>
            <person name="Theodore J."/>
            <person name="Thoulutsang Y."/>
            <person name="Topham K."/>
            <person name="Towey S."/>
            <person name="Tsamla T."/>
            <person name="Tsomo N."/>
            <person name="Vallee D."/>
            <person name="Vassiliev H."/>
            <person name="Venkataraman V."/>
            <person name="Vinson J."/>
            <person name="Vo A."/>
            <person name="Wade C."/>
            <person name="Wang S."/>
            <person name="Wangchuk T."/>
            <person name="Wangdi T."/>
            <person name="Whittaker C."/>
            <person name="Wilkinson J."/>
            <person name="Wu Y."/>
            <person name="Wyman D."/>
            <person name="Yadav S."/>
            <person name="Yang S."/>
            <person name="Yang X."/>
            <person name="Yeager S."/>
            <person name="Yee E."/>
            <person name="Young G."/>
            <person name="Zainoun J."/>
            <person name="Zembeck L."/>
            <person name="Zimmer A."/>
            <person name="Zody M."/>
            <person name="Lander E."/>
        </authorList>
    </citation>
    <scope>NUCLEOTIDE SEQUENCE [LARGE SCALE GENOMIC DNA]</scope>
</reference>
<feature type="transmembrane region" description="Helical" evidence="8">
    <location>
        <begin position="164"/>
        <end position="184"/>
    </location>
</feature>
<dbReference type="GO" id="GO:0008519">
    <property type="term" value="F:ammonium channel activity"/>
    <property type="evidence" value="ECO:0007669"/>
    <property type="project" value="InterPro"/>
</dbReference>
<dbReference type="GO" id="GO:0097272">
    <property type="term" value="P:ammonium homeostasis"/>
    <property type="evidence" value="ECO:0007669"/>
    <property type="project" value="TreeGrafter"/>
</dbReference>
<keyword evidence="7 8" id="KW-0924">Ammonia transport</keyword>
<dbReference type="OMA" id="NVMMKNM"/>
<feature type="transmembrane region" description="Helical" evidence="8">
    <location>
        <begin position="124"/>
        <end position="144"/>
    </location>
</feature>
<dbReference type="InterPro" id="IPR001905">
    <property type="entry name" value="Ammonium_transpt"/>
</dbReference>
<reference evidence="10" key="3">
    <citation type="submission" date="2025-09" db="UniProtKB">
        <authorList>
            <consortium name="Ensembl"/>
        </authorList>
    </citation>
    <scope>IDENTIFICATION</scope>
</reference>
<protein>
    <recommendedName>
        <fullName evidence="8">Ammonium transporter</fullName>
    </recommendedName>
</protein>
<evidence type="ECO:0000256" key="4">
    <source>
        <dbReference type="ARBA" id="ARBA00022692"/>
    </source>
</evidence>
<keyword evidence="4 8" id="KW-0812">Transmembrane</keyword>
<dbReference type="InterPro" id="IPR029020">
    <property type="entry name" value="Ammonium/urea_transptr"/>
</dbReference>
<dbReference type="FunFam" id="1.10.3430.10:FF:000010">
    <property type="entry name" value="Ammonium transporter"/>
    <property type="match status" value="1"/>
</dbReference>
<proteinExistence type="inferred from homology"/>
<dbReference type="PANTHER" id="PTHR11730">
    <property type="entry name" value="AMMONIUM TRANSPORTER"/>
    <property type="match status" value="1"/>
</dbReference>
<evidence type="ECO:0000259" key="9">
    <source>
        <dbReference type="Pfam" id="PF00909"/>
    </source>
</evidence>
<dbReference type="NCBIfam" id="TIGR00836">
    <property type="entry name" value="amt"/>
    <property type="match status" value="1"/>
</dbReference>
<comment type="similarity">
    <text evidence="2 8">Belongs to the ammonia transporter channel (TC 1.A.11.2) family.</text>
</comment>
<organism evidence="10 11">
    <name type="scientific">Ciona savignyi</name>
    <name type="common">Pacific transparent sea squirt</name>
    <dbReference type="NCBI Taxonomy" id="51511"/>
    <lineage>
        <taxon>Eukaryota</taxon>
        <taxon>Metazoa</taxon>
        <taxon>Chordata</taxon>
        <taxon>Tunicata</taxon>
        <taxon>Ascidiacea</taxon>
        <taxon>Phlebobranchia</taxon>
        <taxon>Cionidae</taxon>
        <taxon>Ciona</taxon>
    </lineage>
</organism>
<feature type="transmembrane region" description="Helical" evidence="8">
    <location>
        <begin position="378"/>
        <end position="400"/>
    </location>
</feature>
<dbReference type="Pfam" id="PF00909">
    <property type="entry name" value="Ammonium_transp"/>
    <property type="match status" value="1"/>
</dbReference>
<feature type="domain" description="Ammonium transporter AmtB-like" evidence="9">
    <location>
        <begin position="1"/>
        <end position="430"/>
    </location>
</feature>
<feature type="transmembrane region" description="Helical" evidence="8">
    <location>
        <begin position="94"/>
        <end position="112"/>
    </location>
</feature>
<evidence type="ECO:0000313" key="10">
    <source>
        <dbReference type="Ensembl" id="ENSCSAVP00000008984.1"/>
    </source>
</evidence>
<dbReference type="Gene3D" id="1.10.3430.10">
    <property type="entry name" value="Ammonium transporter AmtB like domains"/>
    <property type="match status" value="1"/>
</dbReference>
<name>H2YUH4_CIOSA</name>
<sequence length="442" mass="47100">MQTGFAFLEAGSVRSKNTTNIIMKNVLDLFIGAIMYFAIGYSFAYGKPGNAFIGHNYFFATNMDEGGNTINLLLLLHLRSFNVSDKIIISNFTYAGWFFQYVFAATASTIVSGAMAERTEFTTYMVYFTFLTGFVYPVVAHWCWSEVGWLKVGMAHGLSYIDYAGSGVVHLTGGSAALVGAIALGPRIGRFKPDGTVNDLPGHTVTVAALGGFILFVGFMAFNGGSQLSISNPGDGNVVALSVMNTVLGGASGAIVAMLVYKTTDAIRGEDHYWSLLITINGGLAGMVSMCAGCNDMLPWAAVVIGTIAGLAFMGWHHLMLFCKIDDPLDAVAVHLGGGLAGVLLAPIFVMKGLTSPETQQHVGGIIYGGNYLAFQSFGWNLLGAVAIIGWTVAISTLLFGSMKLLGVLRVSEADELRGLDEIKHGEPAYPIKSYSDQSPPY</sequence>